<name>A0A7X2Z2V9_9BACL</name>
<dbReference type="Pfam" id="PF12729">
    <property type="entry name" value="4HB_MCP_1"/>
    <property type="match status" value="1"/>
</dbReference>
<evidence type="ECO:0000313" key="11">
    <source>
        <dbReference type="EMBL" id="MUG45799.1"/>
    </source>
</evidence>
<dbReference type="AlphaFoldDB" id="A0A7X2Z2V9"/>
<evidence type="ECO:0000256" key="5">
    <source>
        <dbReference type="ARBA" id="ARBA00029447"/>
    </source>
</evidence>
<dbReference type="RefSeq" id="WP_155611188.1">
    <property type="nucleotide sequence ID" value="NZ_WNZW01000003.1"/>
</dbReference>
<keyword evidence="4 6" id="KW-0807">Transducer</keyword>
<dbReference type="PROSITE" id="PS50885">
    <property type="entry name" value="HAMP"/>
    <property type="match status" value="1"/>
</dbReference>
<evidence type="ECO:0000313" key="12">
    <source>
        <dbReference type="Proteomes" id="UP000447876"/>
    </source>
</evidence>
<evidence type="ECO:0000259" key="10">
    <source>
        <dbReference type="PROSITE" id="PS50885"/>
    </source>
</evidence>
<dbReference type="Proteomes" id="UP000447876">
    <property type="component" value="Unassembled WGS sequence"/>
</dbReference>
<dbReference type="Gene3D" id="1.10.287.950">
    <property type="entry name" value="Methyl-accepting chemotaxis protein"/>
    <property type="match status" value="1"/>
</dbReference>
<evidence type="ECO:0000256" key="1">
    <source>
        <dbReference type="ARBA" id="ARBA00004236"/>
    </source>
</evidence>
<keyword evidence="2" id="KW-1003">Cell membrane</keyword>
<comment type="subcellular location">
    <subcellularLocation>
        <location evidence="1">Cell membrane</location>
    </subcellularLocation>
</comment>
<dbReference type="Pfam" id="PF00672">
    <property type="entry name" value="HAMP"/>
    <property type="match status" value="1"/>
</dbReference>
<evidence type="ECO:0000256" key="2">
    <source>
        <dbReference type="ARBA" id="ARBA00022475"/>
    </source>
</evidence>
<dbReference type="OrthoDB" id="358716at2"/>
<evidence type="ECO:0000256" key="6">
    <source>
        <dbReference type="PROSITE-ProRule" id="PRU00284"/>
    </source>
</evidence>
<dbReference type="InterPro" id="IPR003660">
    <property type="entry name" value="HAMP_dom"/>
</dbReference>
<dbReference type="GO" id="GO:0005886">
    <property type="term" value="C:plasma membrane"/>
    <property type="evidence" value="ECO:0007669"/>
    <property type="project" value="UniProtKB-SubCell"/>
</dbReference>
<dbReference type="Pfam" id="PF00015">
    <property type="entry name" value="MCPsignal"/>
    <property type="match status" value="1"/>
</dbReference>
<dbReference type="FunFam" id="1.10.287.950:FF:000001">
    <property type="entry name" value="Methyl-accepting chemotaxis sensory transducer"/>
    <property type="match status" value="1"/>
</dbReference>
<accession>A0A7X2Z2V9</accession>
<dbReference type="SMART" id="SM00304">
    <property type="entry name" value="HAMP"/>
    <property type="match status" value="1"/>
</dbReference>
<evidence type="ECO:0000259" key="9">
    <source>
        <dbReference type="PROSITE" id="PS50111"/>
    </source>
</evidence>
<comment type="caution">
    <text evidence="11">The sequence shown here is derived from an EMBL/GenBank/DDBJ whole genome shotgun (WGS) entry which is preliminary data.</text>
</comment>
<dbReference type="InterPro" id="IPR024478">
    <property type="entry name" value="HlyB_4HB_MCP"/>
</dbReference>
<dbReference type="PANTHER" id="PTHR32089:SF112">
    <property type="entry name" value="LYSOZYME-LIKE PROTEIN-RELATED"/>
    <property type="match status" value="1"/>
</dbReference>
<reference evidence="11 12" key="1">
    <citation type="submission" date="2019-11" db="EMBL/GenBank/DDBJ databases">
        <title>Draft genome sequences of five Paenibacillus species of dairy origin.</title>
        <authorList>
            <person name="Olajide A.M."/>
            <person name="Chen S."/>
            <person name="Lapointe G."/>
        </authorList>
    </citation>
    <scope>NUCLEOTIDE SEQUENCE [LARGE SCALE GENOMIC DNA]</scope>
    <source>
        <strain evidence="11 12">12CR55</strain>
    </source>
</reference>
<dbReference type="EMBL" id="WNZW01000003">
    <property type="protein sequence ID" value="MUG45799.1"/>
    <property type="molecule type" value="Genomic_DNA"/>
</dbReference>
<feature type="domain" description="Methyl-accepting transducer" evidence="9">
    <location>
        <begin position="271"/>
        <end position="514"/>
    </location>
</feature>
<dbReference type="GO" id="GO:0007165">
    <property type="term" value="P:signal transduction"/>
    <property type="evidence" value="ECO:0007669"/>
    <property type="project" value="UniProtKB-KW"/>
</dbReference>
<dbReference type="SUPFAM" id="SSF58104">
    <property type="entry name" value="Methyl-accepting chemotaxis protein (MCP) signaling domain"/>
    <property type="match status" value="1"/>
</dbReference>
<sequence>MKWFYNLKTSVKLISSFIVLAIIVTFVGFYGLNNMDKLNNSINEMYDNRLLPITNVMNAQITYQQMRADLLNLHMSESQKDRNEYLVKMDGFKKDIDDRIVEYGTRSFNTIEHEELYKNVQLSWQNFQRAYDEAVQLTMEGKNEQFLDYLHGDYEDIREDFNNYLTSLTTLNVNRAEQSSIETDVLYASSRTITLVIIIVAMLLSIAFGYLISQVIARPLNRVVGLVEKVAHGDLTETENIDTKDEVGQVAASINDMVLSLRETVSSILGLAENVSAAAEQISASTEEIASSSTSQANDAQVMNELFRELSLAITSVAHSAEEASELSNQTLTIAQNGGEVVRSSISGMNQVNEQMALLEEDSNRIGEIIEVIDDIADQTNLLALNAAIEAARAGDQGRGFAVVADEVRKLAERSSEATKQITAIIKGMQQNTKHSVRAVEEGVRSTQQTGEAFEHIMAMVNDSAQKVAEIAAASEEQAAQSSDVLSSIESISAATEESAASSEETASTAQSLAELAEELNQSVAIFKVR</sequence>
<dbReference type="GO" id="GO:0006935">
    <property type="term" value="P:chemotaxis"/>
    <property type="evidence" value="ECO:0007669"/>
    <property type="project" value="UniProtKB-ARBA"/>
</dbReference>
<evidence type="ECO:0000256" key="4">
    <source>
        <dbReference type="ARBA" id="ARBA00023224"/>
    </source>
</evidence>
<dbReference type="SMART" id="SM00283">
    <property type="entry name" value="MA"/>
    <property type="match status" value="1"/>
</dbReference>
<dbReference type="CDD" id="cd06225">
    <property type="entry name" value="HAMP"/>
    <property type="match status" value="1"/>
</dbReference>
<feature type="domain" description="HAMP" evidence="10">
    <location>
        <begin position="214"/>
        <end position="266"/>
    </location>
</feature>
<dbReference type="CDD" id="cd11386">
    <property type="entry name" value="MCP_signal"/>
    <property type="match status" value="1"/>
</dbReference>
<evidence type="ECO:0000256" key="3">
    <source>
        <dbReference type="ARBA" id="ARBA00023136"/>
    </source>
</evidence>
<feature type="region of interest" description="Disordered" evidence="7">
    <location>
        <begin position="491"/>
        <end position="512"/>
    </location>
</feature>
<proteinExistence type="inferred from homology"/>
<evidence type="ECO:0000256" key="7">
    <source>
        <dbReference type="SAM" id="MobiDB-lite"/>
    </source>
</evidence>
<feature type="transmembrane region" description="Helical" evidence="8">
    <location>
        <begin position="193"/>
        <end position="212"/>
    </location>
</feature>
<dbReference type="PANTHER" id="PTHR32089">
    <property type="entry name" value="METHYL-ACCEPTING CHEMOTAXIS PROTEIN MCPB"/>
    <property type="match status" value="1"/>
</dbReference>
<protein>
    <submittedName>
        <fullName evidence="11">HAMP domain-containing protein</fullName>
    </submittedName>
</protein>
<keyword evidence="3 8" id="KW-0472">Membrane</keyword>
<dbReference type="PROSITE" id="PS50111">
    <property type="entry name" value="CHEMOTAXIS_TRANSDUC_2"/>
    <property type="match status" value="1"/>
</dbReference>
<organism evidence="11 12">
    <name type="scientific">Paenibacillus woosongensis</name>
    <dbReference type="NCBI Taxonomy" id="307580"/>
    <lineage>
        <taxon>Bacteria</taxon>
        <taxon>Bacillati</taxon>
        <taxon>Bacillota</taxon>
        <taxon>Bacilli</taxon>
        <taxon>Bacillales</taxon>
        <taxon>Paenibacillaceae</taxon>
        <taxon>Paenibacillus</taxon>
    </lineage>
</organism>
<dbReference type="InterPro" id="IPR004089">
    <property type="entry name" value="MCPsignal_dom"/>
</dbReference>
<comment type="similarity">
    <text evidence="5">Belongs to the methyl-accepting chemotaxis (MCP) protein family.</text>
</comment>
<feature type="transmembrane region" description="Helical" evidence="8">
    <location>
        <begin position="13"/>
        <end position="32"/>
    </location>
</feature>
<keyword evidence="8" id="KW-1133">Transmembrane helix</keyword>
<gene>
    <name evidence="11" type="ORF">GNP95_12440</name>
</gene>
<keyword evidence="8" id="KW-0812">Transmembrane</keyword>
<evidence type="ECO:0000256" key="8">
    <source>
        <dbReference type="SAM" id="Phobius"/>
    </source>
</evidence>